<organism evidence="3 4">
    <name type="scientific">Pyricularia grisea</name>
    <name type="common">Crabgrass-specific blast fungus</name>
    <name type="synonym">Magnaporthe grisea</name>
    <dbReference type="NCBI Taxonomy" id="148305"/>
    <lineage>
        <taxon>Eukaryota</taxon>
        <taxon>Fungi</taxon>
        <taxon>Dikarya</taxon>
        <taxon>Ascomycota</taxon>
        <taxon>Pezizomycotina</taxon>
        <taxon>Sordariomycetes</taxon>
        <taxon>Sordariomycetidae</taxon>
        <taxon>Magnaporthales</taxon>
        <taxon>Pyriculariaceae</taxon>
        <taxon>Pyricularia</taxon>
    </lineage>
</organism>
<feature type="chain" id="PRO_5028469692" evidence="2">
    <location>
        <begin position="23"/>
        <end position="275"/>
    </location>
</feature>
<dbReference type="Proteomes" id="UP000515153">
    <property type="component" value="Unplaced"/>
</dbReference>
<keyword evidence="3" id="KW-1185">Reference proteome</keyword>
<name>A0A6P8B880_PYRGI</name>
<evidence type="ECO:0000256" key="1">
    <source>
        <dbReference type="SAM" id="Phobius"/>
    </source>
</evidence>
<feature type="signal peptide" evidence="2">
    <location>
        <begin position="1"/>
        <end position="22"/>
    </location>
</feature>
<keyword evidence="1" id="KW-1133">Transmembrane helix</keyword>
<evidence type="ECO:0000313" key="4">
    <source>
        <dbReference type="RefSeq" id="XP_030983343.1"/>
    </source>
</evidence>
<dbReference type="RefSeq" id="XP_030983343.1">
    <property type="nucleotide sequence ID" value="XM_031123945.1"/>
</dbReference>
<sequence length="275" mass="29407">MLHTPLLSCLTIPALLACQAWAQQNFTIAGGQVYTPGIVIWNAPQPGTPLGGVERSTETLHVSLDVTANGKLNLPPYDPDSPTQIHNITMFLYSRDTGLNLTVNNGSADISGSERLIMSQEPGSTVKHINWPWPECLVGDGQPRGADDRRGAYNISIRQSFRLNGQEHYTIFDVPISVTNRIDGGLRPSCESLNNPLLSESEVDPSTVNDVGVLFAPGDATQIQYIPNKDKDLPENGLGPSRGSDAQGLGGGNVIGWAGGALWTALVGIVLNLIF</sequence>
<reference evidence="4" key="2">
    <citation type="submission" date="2019-10" db="EMBL/GenBank/DDBJ databases">
        <authorList>
            <consortium name="NCBI Genome Project"/>
        </authorList>
    </citation>
    <scope>NUCLEOTIDE SEQUENCE</scope>
    <source>
        <strain evidence="4">NI907</strain>
    </source>
</reference>
<evidence type="ECO:0000256" key="2">
    <source>
        <dbReference type="SAM" id="SignalP"/>
    </source>
</evidence>
<protein>
    <submittedName>
        <fullName evidence="4">Uncharacterized protein</fullName>
    </submittedName>
</protein>
<dbReference type="KEGG" id="pgri:PgNI_03892"/>
<keyword evidence="1" id="KW-0472">Membrane</keyword>
<keyword evidence="1" id="KW-0812">Transmembrane</keyword>
<dbReference type="GeneID" id="41958854"/>
<keyword evidence="2" id="KW-0732">Signal</keyword>
<accession>A0A6P8B880</accession>
<reference evidence="4" key="1">
    <citation type="journal article" date="2019" name="Mol. Biol. Evol.">
        <title>Blast fungal genomes show frequent chromosomal changes, gene gains and losses, and effector gene turnover.</title>
        <authorList>
            <person name="Gomez Luciano L.B."/>
            <person name="Jason Tsai I."/>
            <person name="Chuma I."/>
            <person name="Tosa Y."/>
            <person name="Chen Y.H."/>
            <person name="Li J.Y."/>
            <person name="Li M.Y."/>
            <person name="Jade Lu M.Y."/>
            <person name="Nakayashiki H."/>
            <person name="Li W.H."/>
        </authorList>
    </citation>
    <scope>NUCLEOTIDE SEQUENCE</scope>
    <source>
        <strain evidence="4">NI907</strain>
    </source>
</reference>
<gene>
    <name evidence="4" type="ORF">PgNI_03892</name>
</gene>
<dbReference type="AlphaFoldDB" id="A0A6P8B880"/>
<reference evidence="4" key="3">
    <citation type="submission" date="2025-08" db="UniProtKB">
        <authorList>
            <consortium name="RefSeq"/>
        </authorList>
    </citation>
    <scope>IDENTIFICATION</scope>
    <source>
        <strain evidence="4">NI907</strain>
    </source>
</reference>
<feature type="transmembrane region" description="Helical" evidence="1">
    <location>
        <begin position="254"/>
        <end position="274"/>
    </location>
</feature>
<evidence type="ECO:0000313" key="3">
    <source>
        <dbReference type="Proteomes" id="UP000515153"/>
    </source>
</evidence>
<proteinExistence type="predicted"/>